<dbReference type="AlphaFoldDB" id="A0A6A3B8L2"/>
<comment type="caution">
    <text evidence="1">The sequence shown here is derived from an EMBL/GenBank/DDBJ whole genome shotgun (WGS) entry which is preliminary data.</text>
</comment>
<dbReference type="Proteomes" id="UP000436088">
    <property type="component" value="Unassembled WGS sequence"/>
</dbReference>
<sequence length="143" mass="16222">MAIREFNAKRCERTPGPSRYKLEVMRNNDDDNNIEEIKGSVPTHTSLLDPYEIEIISKRLDQLIELSGVKFHRELLKIDADVNNNHPKKKSSSATKWRGFLQRRKEVCGKNHDVEETALRPKNHAAAAAKTVNCSKAGAADVW</sequence>
<name>A0A6A3B8L2_HIBSY</name>
<gene>
    <name evidence="1" type="ORF">F3Y22_tig00110213pilonHSYRG00346</name>
</gene>
<dbReference type="PANTHER" id="PTHR34665:SF4">
    <property type="entry name" value="DUF3741 DOMAIN-CONTAINING PROTEIN"/>
    <property type="match status" value="1"/>
</dbReference>
<organism evidence="1 2">
    <name type="scientific">Hibiscus syriacus</name>
    <name type="common">Rose of Sharon</name>
    <dbReference type="NCBI Taxonomy" id="106335"/>
    <lineage>
        <taxon>Eukaryota</taxon>
        <taxon>Viridiplantae</taxon>
        <taxon>Streptophyta</taxon>
        <taxon>Embryophyta</taxon>
        <taxon>Tracheophyta</taxon>
        <taxon>Spermatophyta</taxon>
        <taxon>Magnoliopsida</taxon>
        <taxon>eudicotyledons</taxon>
        <taxon>Gunneridae</taxon>
        <taxon>Pentapetalae</taxon>
        <taxon>rosids</taxon>
        <taxon>malvids</taxon>
        <taxon>Malvales</taxon>
        <taxon>Malvaceae</taxon>
        <taxon>Malvoideae</taxon>
        <taxon>Hibiscus</taxon>
    </lineage>
</organism>
<evidence type="ECO:0000313" key="2">
    <source>
        <dbReference type="Proteomes" id="UP000436088"/>
    </source>
</evidence>
<dbReference type="PANTHER" id="PTHR34665">
    <property type="entry name" value="DUF3741 DOMAIN-CONTAINING PROTEIN"/>
    <property type="match status" value="1"/>
</dbReference>
<dbReference type="EMBL" id="VEPZ02000879">
    <property type="protein sequence ID" value="KAE8713350.1"/>
    <property type="molecule type" value="Genomic_DNA"/>
</dbReference>
<evidence type="ECO:0000313" key="1">
    <source>
        <dbReference type="EMBL" id="KAE8713350.1"/>
    </source>
</evidence>
<reference evidence="1" key="1">
    <citation type="submission" date="2019-09" db="EMBL/GenBank/DDBJ databases">
        <title>Draft genome information of white flower Hibiscus syriacus.</title>
        <authorList>
            <person name="Kim Y.-M."/>
        </authorList>
    </citation>
    <scope>NUCLEOTIDE SEQUENCE [LARGE SCALE GENOMIC DNA]</scope>
    <source>
        <strain evidence="1">YM2019G1</strain>
    </source>
</reference>
<keyword evidence="2" id="KW-1185">Reference proteome</keyword>
<accession>A0A6A3B8L2</accession>
<protein>
    <submittedName>
        <fullName evidence="1">Uncharacterized protein</fullName>
    </submittedName>
</protein>
<proteinExistence type="predicted"/>